<comment type="caution">
    <text evidence="8">The sequence shown here is derived from an EMBL/GenBank/DDBJ whole genome shotgun (WGS) entry which is preliminary data.</text>
</comment>
<dbReference type="GO" id="GO:0022857">
    <property type="term" value="F:transmembrane transporter activity"/>
    <property type="evidence" value="ECO:0007669"/>
    <property type="project" value="InterPro"/>
</dbReference>
<feature type="transmembrane region" description="Helical" evidence="6">
    <location>
        <begin position="351"/>
        <end position="374"/>
    </location>
</feature>
<dbReference type="PANTHER" id="PTHR23519">
    <property type="entry name" value="AUTOPHAGY-RELATED PROTEIN 22"/>
    <property type="match status" value="1"/>
</dbReference>
<evidence type="ECO:0000313" key="9">
    <source>
        <dbReference type="Proteomes" id="UP001205843"/>
    </source>
</evidence>
<dbReference type="PANTHER" id="PTHR23519:SF1">
    <property type="entry name" value="AUTOPHAGY-RELATED PROTEIN 22"/>
    <property type="match status" value="1"/>
</dbReference>
<evidence type="ECO:0000256" key="6">
    <source>
        <dbReference type="SAM" id="Phobius"/>
    </source>
</evidence>
<organism evidence="8 9">
    <name type="scientific">Natronocella acetinitrilica</name>
    <dbReference type="NCBI Taxonomy" id="414046"/>
    <lineage>
        <taxon>Bacteria</taxon>
        <taxon>Pseudomonadati</taxon>
        <taxon>Pseudomonadota</taxon>
        <taxon>Gammaproteobacteria</taxon>
        <taxon>Chromatiales</taxon>
        <taxon>Ectothiorhodospiraceae</taxon>
        <taxon>Natronocella</taxon>
    </lineage>
</organism>
<evidence type="ECO:0000256" key="2">
    <source>
        <dbReference type="ARBA" id="ARBA00022448"/>
    </source>
</evidence>
<keyword evidence="5 6" id="KW-0472">Membrane</keyword>
<keyword evidence="9" id="KW-1185">Reference proteome</keyword>
<dbReference type="SUPFAM" id="SSF103473">
    <property type="entry name" value="MFS general substrate transporter"/>
    <property type="match status" value="1"/>
</dbReference>
<dbReference type="Gene3D" id="1.20.1250.20">
    <property type="entry name" value="MFS general substrate transporter like domains"/>
    <property type="match status" value="2"/>
</dbReference>
<sequence>MTITAGQARPPRIRAPKKEIVGWAMFDFANQAYTLLIITVIFNELFTTVIVGDRNDDYRLGNLLWSIALATSYFLVVLSGPVCGAIMDYTAAKKRFLFGSYLATVVSTCLLYFVAPGFIVLGMILLIISNYAYSIGESFIASFLPDLGPPEDLGKISGFGWALGYVGGLFAAGFTLAFLGAATLENFDRIRWVGPFAGAFFLLAAIPTFLWVRERGQARALPAGQNYVTIGVRRLWQTWKELAQFRDLAVFLISVFFAMAGIYIIIAFAFIYGAQVIGWDESIRNIMFIIVQITAAVGAIGFGFIQDRIGAKVTYIGTLSLWVFAVLAIWGTPQVTAFLNTLGVDWEAQHLFLVVGVLAGLSLGSSQSASRALVGIFSPTAKAAEFFGFWGLANKLAGVFGILGLGLLQVAVGLHMAILFCAALFIAAISVCLFVNQTRGAAIAADWDRREGLEKPV</sequence>
<accession>A0AAE3G140</accession>
<evidence type="ECO:0000313" key="8">
    <source>
        <dbReference type="EMBL" id="MCP1673238.1"/>
    </source>
</evidence>
<feature type="transmembrane region" description="Helical" evidence="6">
    <location>
        <begin position="192"/>
        <end position="212"/>
    </location>
</feature>
<evidence type="ECO:0000256" key="3">
    <source>
        <dbReference type="ARBA" id="ARBA00022692"/>
    </source>
</evidence>
<dbReference type="EMBL" id="JALJXV010000001">
    <property type="protein sequence ID" value="MCP1673238.1"/>
    <property type="molecule type" value="Genomic_DNA"/>
</dbReference>
<feature type="domain" description="Major facilitator superfamily (MFS) profile" evidence="7">
    <location>
        <begin position="20"/>
        <end position="439"/>
    </location>
</feature>
<reference evidence="8" key="1">
    <citation type="submission" date="2022-03" db="EMBL/GenBank/DDBJ databases">
        <title>Genomic Encyclopedia of Type Strains, Phase III (KMG-III): the genomes of soil and plant-associated and newly described type strains.</title>
        <authorList>
            <person name="Whitman W."/>
        </authorList>
    </citation>
    <scope>NUCLEOTIDE SEQUENCE</scope>
    <source>
        <strain evidence="8">ANL 6-2</strain>
    </source>
</reference>
<dbReference type="RefSeq" id="WP_253473255.1">
    <property type="nucleotide sequence ID" value="NZ_JALJXV010000001.1"/>
</dbReference>
<proteinExistence type="predicted"/>
<feature type="transmembrane region" description="Helical" evidence="6">
    <location>
        <begin position="313"/>
        <end position="331"/>
    </location>
</feature>
<dbReference type="PROSITE" id="PS50850">
    <property type="entry name" value="MFS"/>
    <property type="match status" value="1"/>
</dbReference>
<evidence type="ECO:0000256" key="1">
    <source>
        <dbReference type="ARBA" id="ARBA00004127"/>
    </source>
</evidence>
<dbReference type="InterPro" id="IPR050495">
    <property type="entry name" value="ATG22/LtaA_families"/>
</dbReference>
<dbReference type="InterPro" id="IPR036259">
    <property type="entry name" value="MFS_trans_sf"/>
</dbReference>
<name>A0AAE3G140_9GAMM</name>
<feature type="transmembrane region" description="Helical" evidence="6">
    <location>
        <begin position="156"/>
        <end position="180"/>
    </location>
</feature>
<dbReference type="GO" id="GO:0012505">
    <property type="term" value="C:endomembrane system"/>
    <property type="evidence" value="ECO:0007669"/>
    <property type="project" value="UniProtKB-SubCell"/>
</dbReference>
<dbReference type="InterPro" id="IPR020846">
    <property type="entry name" value="MFS_dom"/>
</dbReference>
<feature type="transmembrane region" description="Helical" evidence="6">
    <location>
        <begin position="386"/>
        <end position="408"/>
    </location>
</feature>
<dbReference type="Pfam" id="PF11700">
    <property type="entry name" value="ATG22"/>
    <property type="match status" value="1"/>
</dbReference>
<feature type="transmembrane region" description="Helical" evidence="6">
    <location>
        <begin position="121"/>
        <end position="144"/>
    </location>
</feature>
<feature type="transmembrane region" description="Helical" evidence="6">
    <location>
        <begin position="20"/>
        <end position="43"/>
    </location>
</feature>
<feature type="transmembrane region" description="Helical" evidence="6">
    <location>
        <begin position="248"/>
        <end position="274"/>
    </location>
</feature>
<keyword evidence="4 6" id="KW-1133">Transmembrane helix</keyword>
<feature type="transmembrane region" description="Helical" evidence="6">
    <location>
        <begin position="286"/>
        <end position="306"/>
    </location>
</feature>
<protein>
    <submittedName>
        <fullName evidence="8">UMF1 family MFS transporter</fullName>
    </submittedName>
</protein>
<gene>
    <name evidence="8" type="ORF">J2T57_000330</name>
</gene>
<dbReference type="AlphaFoldDB" id="A0AAE3G140"/>
<feature type="transmembrane region" description="Helical" evidence="6">
    <location>
        <begin position="414"/>
        <end position="435"/>
    </location>
</feature>
<keyword evidence="2" id="KW-0813">Transport</keyword>
<feature type="transmembrane region" description="Helical" evidence="6">
    <location>
        <begin position="63"/>
        <end position="84"/>
    </location>
</feature>
<evidence type="ECO:0000256" key="5">
    <source>
        <dbReference type="ARBA" id="ARBA00023136"/>
    </source>
</evidence>
<keyword evidence="3 6" id="KW-0812">Transmembrane</keyword>
<comment type="subcellular location">
    <subcellularLocation>
        <location evidence="1">Endomembrane system</location>
        <topology evidence="1">Multi-pass membrane protein</topology>
    </subcellularLocation>
</comment>
<evidence type="ECO:0000259" key="7">
    <source>
        <dbReference type="PROSITE" id="PS50850"/>
    </source>
</evidence>
<evidence type="ECO:0000256" key="4">
    <source>
        <dbReference type="ARBA" id="ARBA00022989"/>
    </source>
</evidence>
<dbReference type="Proteomes" id="UP001205843">
    <property type="component" value="Unassembled WGS sequence"/>
</dbReference>
<dbReference type="InterPro" id="IPR024671">
    <property type="entry name" value="Atg22-like"/>
</dbReference>
<feature type="transmembrane region" description="Helical" evidence="6">
    <location>
        <begin position="96"/>
        <end position="115"/>
    </location>
</feature>